<name>A0A1G2EVC9_9BACT</name>
<proteinExistence type="predicted"/>
<dbReference type="EMBL" id="MHMQ01000033">
    <property type="protein sequence ID" value="OGZ29693.1"/>
    <property type="molecule type" value="Genomic_DNA"/>
</dbReference>
<sequence length="213" mass="25311">MRNHQFIKGEFYHVYIHAIEGRNLFNNTEDYERFITTLFAANGTKSVPRIEGSNYLNLVWDIRDGDVDVGEEMVDIVGFCCNPTHAHLVLGEREEGNISRFMHKSQVSYAKYYNIKHDRRGHLFERNFNSKHLQDNEYLLSVSCYVHLNPKDTKEWSGKEYLYPWSSYQDYAIKNRWGRLLKTDIVLSQFNNNDEYKLFVEQYKDGDLEEVSR</sequence>
<dbReference type="InterPro" id="IPR002686">
    <property type="entry name" value="Transposase_17"/>
</dbReference>
<evidence type="ECO:0000259" key="1">
    <source>
        <dbReference type="SMART" id="SM01321"/>
    </source>
</evidence>
<dbReference type="SUPFAM" id="SSF143422">
    <property type="entry name" value="Transposase IS200-like"/>
    <property type="match status" value="1"/>
</dbReference>
<organism evidence="2 3">
    <name type="scientific">Candidatus Niyogibacteria bacterium RIFCSPLOWO2_01_FULL_45_48</name>
    <dbReference type="NCBI Taxonomy" id="1801724"/>
    <lineage>
        <taxon>Bacteria</taxon>
        <taxon>Candidatus Niyogiibacteriota</taxon>
    </lineage>
</organism>
<dbReference type="Pfam" id="PF01797">
    <property type="entry name" value="Y1_Tnp"/>
    <property type="match status" value="1"/>
</dbReference>
<comment type="caution">
    <text evidence="2">The sequence shown here is derived from an EMBL/GenBank/DDBJ whole genome shotgun (WGS) entry which is preliminary data.</text>
</comment>
<dbReference type="Proteomes" id="UP000177486">
    <property type="component" value="Unassembled WGS sequence"/>
</dbReference>
<dbReference type="PANTHER" id="PTHR34322">
    <property type="entry name" value="TRANSPOSASE, Y1_TNP DOMAIN-CONTAINING"/>
    <property type="match status" value="1"/>
</dbReference>
<dbReference type="PANTHER" id="PTHR34322:SF2">
    <property type="entry name" value="TRANSPOSASE IS200-LIKE DOMAIN-CONTAINING PROTEIN"/>
    <property type="match status" value="1"/>
</dbReference>
<dbReference type="InterPro" id="IPR036515">
    <property type="entry name" value="Transposase_17_sf"/>
</dbReference>
<dbReference type="AlphaFoldDB" id="A0A1G2EVC9"/>
<accession>A0A1G2EVC9</accession>
<gene>
    <name evidence="2" type="ORF">A2931_01325</name>
</gene>
<evidence type="ECO:0000313" key="3">
    <source>
        <dbReference type="Proteomes" id="UP000177486"/>
    </source>
</evidence>
<dbReference type="Gene3D" id="3.30.70.1290">
    <property type="entry name" value="Transposase IS200-like"/>
    <property type="match status" value="1"/>
</dbReference>
<evidence type="ECO:0000313" key="2">
    <source>
        <dbReference type="EMBL" id="OGZ29693.1"/>
    </source>
</evidence>
<reference evidence="2 3" key="1">
    <citation type="journal article" date="2016" name="Nat. Commun.">
        <title>Thousands of microbial genomes shed light on interconnected biogeochemical processes in an aquifer system.</title>
        <authorList>
            <person name="Anantharaman K."/>
            <person name="Brown C.T."/>
            <person name="Hug L.A."/>
            <person name="Sharon I."/>
            <person name="Castelle C.J."/>
            <person name="Probst A.J."/>
            <person name="Thomas B.C."/>
            <person name="Singh A."/>
            <person name="Wilkins M.J."/>
            <person name="Karaoz U."/>
            <person name="Brodie E.L."/>
            <person name="Williams K.H."/>
            <person name="Hubbard S.S."/>
            <person name="Banfield J.F."/>
        </authorList>
    </citation>
    <scope>NUCLEOTIDE SEQUENCE [LARGE SCALE GENOMIC DNA]</scope>
</reference>
<protein>
    <recommendedName>
        <fullName evidence="1">Transposase IS200-like domain-containing protein</fullName>
    </recommendedName>
</protein>
<dbReference type="GO" id="GO:0004803">
    <property type="term" value="F:transposase activity"/>
    <property type="evidence" value="ECO:0007669"/>
    <property type="project" value="InterPro"/>
</dbReference>
<dbReference type="GO" id="GO:0006313">
    <property type="term" value="P:DNA transposition"/>
    <property type="evidence" value="ECO:0007669"/>
    <property type="project" value="InterPro"/>
</dbReference>
<feature type="domain" description="Transposase IS200-like" evidence="1">
    <location>
        <begin position="7"/>
        <end position="149"/>
    </location>
</feature>
<dbReference type="SMART" id="SM01321">
    <property type="entry name" value="Y1_Tnp"/>
    <property type="match status" value="1"/>
</dbReference>
<dbReference type="GO" id="GO:0003677">
    <property type="term" value="F:DNA binding"/>
    <property type="evidence" value="ECO:0007669"/>
    <property type="project" value="InterPro"/>
</dbReference>